<keyword evidence="3" id="KW-1185">Reference proteome</keyword>
<sequence length="95" mass="9829">MAPDRRARAAARLDRNRIACAVASCLLAYGVARMLVGGIAAGSAGSDRVHLGQMIALFCLPVMVVVGFGAWRQHAGLLFVGACGCLAAGLRLFVT</sequence>
<keyword evidence="1" id="KW-1133">Transmembrane helix</keyword>
<gene>
    <name evidence="2" type="ORF">CDI09_03640</name>
</gene>
<proteinExistence type="predicted"/>
<name>A0ABX5PDR2_9PROT</name>
<evidence type="ECO:0000256" key="1">
    <source>
        <dbReference type="SAM" id="Phobius"/>
    </source>
</evidence>
<keyword evidence="1" id="KW-0812">Transmembrane</keyword>
<dbReference type="EMBL" id="NIRT01000004">
    <property type="protein sequence ID" value="PYD67396.1"/>
    <property type="molecule type" value="Genomic_DNA"/>
</dbReference>
<evidence type="ECO:0000313" key="3">
    <source>
        <dbReference type="Proteomes" id="UP000247512"/>
    </source>
</evidence>
<feature type="transmembrane region" description="Helical" evidence="1">
    <location>
        <begin position="77"/>
        <end position="94"/>
    </location>
</feature>
<comment type="caution">
    <text evidence="2">The sequence shown here is derived from an EMBL/GenBank/DDBJ whole genome shotgun (WGS) entry which is preliminary data.</text>
</comment>
<accession>A0ABX5PDR2</accession>
<dbReference type="RefSeq" id="WP_078527514.1">
    <property type="nucleotide sequence ID" value="NZ_CP134885.1"/>
</dbReference>
<evidence type="ECO:0000313" key="2">
    <source>
        <dbReference type="EMBL" id="PYD67396.1"/>
    </source>
</evidence>
<protein>
    <recommendedName>
        <fullName evidence="4">Iron transporter</fullName>
    </recommendedName>
</protein>
<evidence type="ECO:0008006" key="4">
    <source>
        <dbReference type="Google" id="ProtNLM"/>
    </source>
</evidence>
<feature type="transmembrane region" description="Helical" evidence="1">
    <location>
        <begin position="51"/>
        <end position="70"/>
    </location>
</feature>
<organism evidence="2 3">
    <name type="scientific">Komagataeibacter nataicola</name>
    <dbReference type="NCBI Taxonomy" id="265960"/>
    <lineage>
        <taxon>Bacteria</taxon>
        <taxon>Pseudomonadati</taxon>
        <taxon>Pseudomonadota</taxon>
        <taxon>Alphaproteobacteria</taxon>
        <taxon>Acetobacterales</taxon>
        <taxon>Acetobacteraceae</taxon>
        <taxon>Komagataeibacter</taxon>
    </lineage>
</organism>
<reference evidence="2 3" key="1">
    <citation type="submission" date="2017-06" db="EMBL/GenBank/DDBJ databases">
        <title>A draft genome sequence of Komagataeibacter nataicola LMG 1536.</title>
        <authorList>
            <person name="Skraban J."/>
            <person name="Cleenwerck I."/>
            <person name="Vandamme P."/>
            <person name="Trcek J."/>
        </authorList>
    </citation>
    <scope>NUCLEOTIDE SEQUENCE [LARGE SCALE GENOMIC DNA]</scope>
    <source>
        <strain evidence="2 3">LMG 1536</strain>
    </source>
</reference>
<dbReference type="Proteomes" id="UP000247512">
    <property type="component" value="Unassembled WGS sequence"/>
</dbReference>
<keyword evidence="1" id="KW-0472">Membrane</keyword>